<feature type="transmembrane region" description="Helical" evidence="2">
    <location>
        <begin position="62"/>
        <end position="83"/>
    </location>
</feature>
<reference evidence="3 4" key="1">
    <citation type="submission" date="2020-05" db="EMBL/GenBank/DDBJ databases">
        <title>Actinomyces sp. zg-325.</title>
        <authorList>
            <person name="Yang C."/>
        </authorList>
    </citation>
    <scope>NUCLEOTIDE SEQUENCE [LARGE SCALE GENOMIC DNA]</scope>
    <source>
        <strain evidence="4">zg-325</strain>
    </source>
</reference>
<dbReference type="Pfam" id="PF13829">
    <property type="entry name" value="DUF4191"/>
    <property type="match status" value="1"/>
</dbReference>
<evidence type="ECO:0000256" key="2">
    <source>
        <dbReference type="SAM" id="Phobius"/>
    </source>
</evidence>
<evidence type="ECO:0000256" key="1">
    <source>
        <dbReference type="SAM" id="MobiDB-lite"/>
    </source>
</evidence>
<dbReference type="RefSeq" id="WP_159523220.1">
    <property type="nucleotide sequence ID" value="NZ_CP053642.1"/>
</dbReference>
<keyword evidence="4" id="KW-1185">Reference proteome</keyword>
<dbReference type="EMBL" id="CP053642">
    <property type="protein sequence ID" value="QKD79817.1"/>
    <property type="molecule type" value="Genomic_DNA"/>
</dbReference>
<keyword evidence="2" id="KW-0472">Membrane</keyword>
<keyword evidence="2" id="KW-1133">Transmembrane helix</keyword>
<dbReference type="Proteomes" id="UP000504752">
    <property type="component" value="Chromosome"/>
</dbReference>
<evidence type="ECO:0000313" key="3">
    <source>
        <dbReference type="EMBL" id="QKD79817.1"/>
    </source>
</evidence>
<proteinExistence type="predicted"/>
<dbReference type="KEGG" id="amam:HPC72_05770"/>
<sequence length="240" mass="26331">MSTARSPQPKKKRRLAAYAQNLKDAYTISRRTYPWIGWALIGTTTASILLAIAIALGTGMAVWYWVILGIMLAFLLDMILLSWTVRRASYSQIEGVPGAAKAVLDQVGKGWYLEEQPAAVNPKTQDVIWRLVGRPGVVLVVEGPTGRTQRLVADERKKINRILSTVPLHVINVGTDEGQVRLGELSAALRKLPTKPTRLTDSEISQVSKRLSSLGAKGLPIPKGIDPSKARPDRRALRGH</sequence>
<feature type="transmembrane region" description="Helical" evidence="2">
    <location>
        <begin position="35"/>
        <end position="56"/>
    </location>
</feature>
<dbReference type="InterPro" id="IPR025445">
    <property type="entry name" value="DUF4191"/>
</dbReference>
<gene>
    <name evidence="3" type="ORF">HPC72_05770</name>
</gene>
<keyword evidence="2" id="KW-0812">Transmembrane</keyword>
<protein>
    <submittedName>
        <fullName evidence="3">DUF4191 family protein</fullName>
    </submittedName>
</protein>
<feature type="compositionally biased region" description="Basic and acidic residues" evidence="1">
    <location>
        <begin position="226"/>
        <end position="240"/>
    </location>
</feature>
<dbReference type="AlphaFoldDB" id="A0A6M8B5A7"/>
<accession>A0A6M8B5A7</accession>
<evidence type="ECO:0000313" key="4">
    <source>
        <dbReference type="Proteomes" id="UP000504752"/>
    </source>
</evidence>
<name>A0A6M8B5A7_9ACTO</name>
<feature type="region of interest" description="Disordered" evidence="1">
    <location>
        <begin position="215"/>
        <end position="240"/>
    </location>
</feature>
<organism evidence="3 4">
    <name type="scientific">Actinomyces marmotae</name>
    <dbReference type="NCBI Taxonomy" id="2737173"/>
    <lineage>
        <taxon>Bacteria</taxon>
        <taxon>Bacillati</taxon>
        <taxon>Actinomycetota</taxon>
        <taxon>Actinomycetes</taxon>
        <taxon>Actinomycetales</taxon>
        <taxon>Actinomycetaceae</taxon>
        <taxon>Actinomyces</taxon>
    </lineage>
</organism>